<protein>
    <recommendedName>
        <fullName evidence="2">DNA-directed DNA polymerase</fullName>
        <ecNumber evidence="2">2.7.7.7</ecNumber>
    </recommendedName>
</protein>
<evidence type="ECO:0000256" key="5">
    <source>
        <dbReference type="ARBA" id="ARBA00022705"/>
    </source>
</evidence>
<evidence type="ECO:0000256" key="10">
    <source>
        <dbReference type="ARBA" id="ARBA00022932"/>
    </source>
</evidence>
<evidence type="ECO:0000256" key="7">
    <source>
        <dbReference type="ARBA" id="ARBA00022741"/>
    </source>
</evidence>
<dbReference type="Pfam" id="PF22608">
    <property type="entry name" value="DNAX_ATPase_lid"/>
    <property type="match status" value="1"/>
</dbReference>
<dbReference type="SUPFAM" id="SSF48019">
    <property type="entry name" value="post-AAA+ oligomerization domain-like"/>
    <property type="match status" value="1"/>
</dbReference>
<dbReference type="GO" id="GO:0003677">
    <property type="term" value="F:DNA binding"/>
    <property type="evidence" value="ECO:0007669"/>
    <property type="project" value="InterPro"/>
</dbReference>
<dbReference type="EMBL" id="FNCK01000004">
    <property type="protein sequence ID" value="SDG24394.1"/>
    <property type="molecule type" value="Genomic_DNA"/>
</dbReference>
<dbReference type="InterPro" id="IPR045085">
    <property type="entry name" value="HLD_clamp_pol_III_gamma_tau"/>
</dbReference>
<dbReference type="Gene3D" id="1.10.8.60">
    <property type="match status" value="1"/>
</dbReference>
<dbReference type="GO" id="GO:0005524">
    <property type="term" value="F:ATP binding"/>
    <property type="evidence" value="ECO:0007669"/>
    <property type="project" value="UniProtKB-KW"/>
</dbReference>
<keyword evidence="3" id="KW-0808">Transferase</keyword>
<evidence type="ECO:0000256" key="13">
    <source>
        <dbReference type="SAM" id="MobiDB-lite"/>
    </source>
</evidence>
<feature type="region of interest" description="Disordered" evidence="13">
    <location>
        <begin position="576"/>
        <end position="600"/>
    </location>
</feature>
<evidence type="ECO:0000256" key="6">
    <source>
        <dbReference type="ARBA" id="ARBA00022723"/>
    </source>
</evidence>
<keyword evidence="7" id="KW-0547">Nucleotide-binding</keyword>
<keyword evidence="10" id="KW-0239">DNA-directed DNA polymerase</keyword>
<dbReference type="AlphaFoldDB" id="A0A1G7SNH6"/>
<feature type="coiled-coil region" evidence="12">
    <location>
        <begin position="374"/>
        <end position="401"/>
    </location>
</feature>
<evidence type="ECO:0000256" key="9">
    <source>
        <dbReference type="ARBA" id="ARBA00022840"/>
    </source>
</evidence>
<evidence type="ECO:0000256" key="2">
    <source>
        <dbReference type="ARBA" id="ARBA00012417"/>
    </source>
</evidence>
<keyword evidence="9" id="KW-0067">ATP-binding</keyword>
<evidence type="ECO:0000256" key="4">
    <source>
        <dbReference type="ARBA" id="ARBA00022695"/>
    </source>
</evidence>
<dbReference type="Gene3D" id="3.40.50.300">
    <property type="entry name" value="P-loop containing nucleotide triphosphate hydrolases"/>
    <property type="match status" value="1"/>
</dbReference>
<dbReference type="FunFam" id="1.10.8.60:FF:000013">
    <property type="entry name" value="DNA polymerase III subunit gamma/tau"/>
    <property type="match status" value="1"/>
</dbReference>
<dbReference type="RefSeq" id="WP_090289774.1">
    <property type="nucleotide sequence ID" value="NZ_FNCK01000004.1"/>
</dbReference>
<organism evidence="15 16">
    <name type="scientific">Facklamia miroungae</name>
    <dbReference type="NCBI Taxonomy" id="120956"/>
    <lineage>
        <taxon>Bacteria</taxon>
        <taxon>Bacillati</taxon>
        <taxon>Bacillota</taxon>
        <taxon>Bacilli</taxon>
        <taxon>Lactobacillales</taxon>
        <taxon>Aerococcaceae</taxon>
        <taxon>Facklamia</taxon>
    </lineage>
</organism>
<keyword evidence="12" id="KW-0175">Coiled coil</keyword>
<dbReference type="SMART" id="SM00382">
    <property type="entry name" value="AAA"/>
    <property type="match status" value="1"/>
</dbReference>
<dbReference type="NCBIfam" id="NF004046">
    <property type="entry name" value="PRK05563.1"/>
    <property type="match status" value="1"/>
</dbReference>
<dbReference type="PRINTS" id="PR00300">
    <property type="entry name" value="CLPPROTEASEA"/>
</dbReference>
<keyword evidence="16" id="KW-1185">Reference proteome</keyword>
<keyword evidence="8" id="KW-0862">Zinc</keyword>
<evidence type="ECO:0000313" key="16">
    <source>
        <dbReference type="Proteomes" id="UP000199708"/>
    </source>
</evidence>
<reference evidence="15 16" key="1">
    <citation type="submission" date="2016-10" db="EMBL/GenBank/DDBJ databases">
        <authorList>
            <person name="de Groot N.N."/>
        </authorList>
    </citation>
    <scope>NUCLEOTIDE SEQUENCE [LARGE SCALE GENOMIC DNA]</scope>
    <source>
        <strain evidence="15 16">ATCC BAA-466</strain>
    </source>
</reference>
<dbReference type="InterPro" id="IPR001270">
    <property type="entry name" value="ClpA/B"/>
</dbReference>
<dbReference type="Pfam" id="PF12169">
    <property type="entry name" value="DNA_pol3_gamma3"/>
    <property type="match status" value="1"/>
</dbReference>
<dbReference type="InterPro" id="IPR008921">
    <property type="entry name" value="DNA_pol3_clamp-load_cplx_C"/>
</dbReference>
<evidence type="ECO:0000259" key="14">
    <source>
        <dbReference type="SMART" id="SM00382"/>
    </source>
</evidence>
<dbReference type="InterPro" id="IPR027417">
    <property type="entry name" value="P-loop_NTPase"/>
</dbReference>
<proteinExistence type="inferred from homology"/>
<evidence type="ECO:0000256" key="11">
    <source>
        <dbReference type="ARBA" id="ARBA00049244"/>
    </source>
</evidence>
<dbReference type="NCBIfam" id="TIGR02397">
    <property type="entry name" value="dnaX_nterm"/>
    <property type="match status" value="1"/>
</dbReference>
<keyword evidence="4" id="KW-0548">Nucleotidyltransferase</keyword>
<dbReference type="PANTHER" id="PTHR11669">
    <property type="entry name" value="REPLICATION FACTOR C / DNA POLYMERASE III GAMMA-TAU SUBUNIT"/>
    <property type="match status" value="1"/>
</dbReference>
<dbReference type="InterPro" id="IPR022754">
    <property type="entry name" value="DNA_pol_III_gamma-3"/>
</dbReference>
<dbReference type="CDD" id="cd00009">
    <property type="entry name" value="AAA"/>
    <property type="match status" value="1"/>
</dbReference>
<dbReference type="STRING" id="120956.SAMN05421791_10486"/>
<dbReference type="Proteomes" id="UP000199708">
    <property type="component" value="Unassembled WGS sequence"/>
</dbReference>
<dbReference type="Gene3D" id="1.20.272.10">
    <property type="match status" value="1"/>
</dbReference>
<feature type="compositionally biased region" description="Polar residues" evidence="13">
    <location>
        <begin position="581"/>
        <end position="597"/>
    </location>
</feature>
<name>A0A1G7SNH6_9LACT</name>
<sequence>MSYQALYRVWRPQSFDELVGQEMIAQTLRNAIAKKQLSHAYLFSGPRGTGKTSVAKILAKAVNCPNSTDGNPCNECSICEGISSGEISDVIEIDAASNNGVDEIRELRDRVRYAPTRAKNKVYIIDEVHMLTTGAFNALLKTLEEPPANVIFILATTEPHKIPATILSRTQRFDFHRIKDADLIARMQYILDHDQLTYDLEALKIIARAANGGMRDALSLLDQALSYGQEHLEVETALLVSGSFAQAVYVEYIQALANSNTEEALSILKDQLQKGKQAGRFIEELILFARDVLLSFFSAKNQTLLTDEELQPLKEEIEVEFFYRLIDFLNQAQNKMRFSTQPEVYLEVMTVQLSQLDQGDDGDDKSDQLDHDSIGHMEAQIKFLQEELEKQKDLLSKLVKDISSDKNITSQPVNKDTELIPRKKPDFAQKDYLIDLHEIYNVLNQATRSDVSQLKKEWEAILAELAPNQRVRLNNTKPIAAGPHCGLISFEDKVLCAIVQHDDNLIDQINNISSQRLGQSMRLTYLWQGDWSRIRSDYKVLFERNGKKPIELPEKLLKRQERELSPVNSNLIEHAEDDFSTNENPDNANVPSNSQDKANPMKAIDQASSDNEELDMIEAQLPEPVEDVAALFERSQLKASETEEEDRPRIQPAEGQIGFFEMENTSEEENLAVSKAIEIFGEENITIYPDR</sequence>
<dbReference type="InterPro" id="IPR012763">
    <property type="entry name" value="DNA_pol_III_sug/sutau_N"/>
</dbReference>
<dbReference type="InterPro" id="IPR003593">
    <property type="entry name" value="AAA+_ATPase"/>
</dbReference>
<keyword evidence="5" id="KW-0235">DNA replication</keyword>
<dbReference type="PANTHER" id="PTHR11669:SF0">
    <property type="entry name" value="PROTEIN STICHEL-LIKE 2"/>
    <property type="match status" value="1"/>
</dbReference>
<evidence type="ECO:0000256" key="3">
    <source>
        <dbReference type="ARBA" id="ARBA00022679"/>
    </source>
</evidence>
<dbReference type="CDD" id="cd18137">
    <property type="entry name" value="HLD_clamp_pol_III_gamma_tau"/>
    <property type="match status" value="1"/>
</dbReference>
<gene>
    <name evidence="15" type="ORF">SAMN05421791_10486</name>
</gene>
<keyword evidence="6" id="KW-0479">Metal-binding</keyword>
<evidence type="ECO:0000313" key="15">
    <source>
        <dbReference type="EMBL" id="SDG24394.1"/>
    </source>
</evidence>
<evidence type="ECO:0000256" key="12">
    <source>
        <dbReference type="SAM" id="Coils"/>
    </source>
</evidence>
<dbReference type="FunFam" id="3.40.50.300:FF:000014">
    <property type="entry name" value="DNA polymerase III subunit gamma/tau"/>
    <property type="match status" value="1"/>
</dbReference>
<dbReference type="OrthoDB" id="9810148at2"/>
<comment type="similarity">
    <text evidence="1">Belongs to the DnaX/STICHEL family.</text>
</comment>
<accession>A0A1G7SNH6</accession>
<dbReference type="Pfam" id="PF13177">
    <property type="entry name" value="DNA_pol3_delta2"/>
    <property type="match status" value="1"/>
</dbReference>
<dbReference type="SUPFAM" id="SSF52540">
    <property type="entry name" value="P-loop containing nucleoside triphosphate hydrolases"/>
    <property type="match status" value="1"/>
</dbReference>
<dbReference type="GO" id="GO:0003887">
    <property type="term" value="F:DNA-directed DNA polymerase activity"/>
    <property type="evidence" value="ECO:0007669"/>
    <property type="project" value="UniProtKB-KW"/>
</dbReference>
<dbReference type="GO" id="GO:0006261">
    <property type="term" value="P:DNA-templated DNA replication"/>
    <property type="evidence" value="ECO:0007669"/>
    <property type="project" value="TreeGrafter"/>
</dbReference>
<dbReference type="GO" id="GO:0009360">
    <property type="term" value="C:DNA polymerase III complex"/>
    <property type="evidence" value="ECO:0007669"/>
    <property type="project" value="InterPro"/>
</dbReference>
<dbReference type="EC" id="2.7.7.7" evidence="2"/>
<evidence type="ECO:0000256" key="8">
    <source>
        <dbReference type="ARBA" id="ARBA00022833"/>
    </source>
</evidence>
<evidence type="ECO:0000256" key="1">
    <source>
        <dbReference type="ARBA" id="ARBA00006360"/>
    </source>
</evidence>
<dbReference type="GO" id="GO:0046872">
    <property type="term" value="F:metal ion binding"/>
    <property type="evidence" value="ECO:0007669"/>
    <property type="project" value="UniProtKB-KW"/>
</dbReference>
<comment type="catalytic activity">
    <reaction evidence="11">
        <text>DNA(n) + a 2'-deoxyribonucleoside 5'-triphosphate = DNA(n+1) + diphosphate</text>
        <dbReference type="Rhea" id="RHEA:22508"/>
        <dbReference type="Rhea" id="RHEA-COMP:17339"/>
        <dbReference type="Rhea" id="RHEA-COMP:17340"/>
        <dbReference type="ChEBI" id="CHEBI:33019"/>
        <dbReference type="ChEBI" id="CHEBI:61560"/>
        <dbReference type="ChEBI" id="CHEBI:173112"/>
        <dbReference type="EC" id="2.7.7.7"/>
    </reaction>
</comment>
<feature type="domain" description="AAA+ ATPase" evidence="14">
    <location>
        <begin position="37"/>
        <end position="183"/>
    </location>
</feature>
<dbReference type="InterPro" id="IPR050238">
    <property type="entry name" value="DNA_Rep/Repair_Clamp_Loader"/>
</dbReference>